<proteinExistence type="predicted"/>
<dbReference type="RefSeq" id="WP_323331470.1">
    <property type="nucleotide sequence ID" value="NZ_JAYFSI010000007.1"/>
</dbReference>
<dbReference type="InterPro" id="IPR012340">
    <property type="entry name" value="NA-bd_OB-fold"/>
</dbReference>
<dbReference type="Proteomes" id="UP001304298">
    <property type="component" value="Unassembled WGS sequence"/>
</dbReference>
<keyword evidence="2" id="KW-1185">Reference proteome</keyword>
<accession>A0ABU5RBV0</accession>
<gene>
    <name evidence="1" type="ORF">VA596_29660</name>
</gene>
<protein>
    <recommendedName>
        <fullName evidence="3">NfeD-like C-terminal domain-containing protein</fullName>
    </recommendedName>
</protein>
<evidence type="ECO:0000313" key="2">
    <source>
        <dbReference type="Proteomes" id="UP001304298"/>
    </source>
</evidence>
<evidence type="ECO:0008006" key="3">
    <source>
        <dbReference type="Google" id="ProtNLM"/>
    </source>
</evidence>
<sequence length="79" mass="8537">MHSDLSPSGRTGVLLVGTRGQRGPGEVLIRIRGGLETFLAWSETELPKGTTVLVVETRGRRTVDVVAWDVPEPTPEPTT</sequence>
<dbReference type="EMBL" id="JAYFSI010000007">
    <property type="protein sequence ID" value="MEA5363733.1"/>
    <property type="molecule type" value="Genomic_DNA"/>
</dbReference>
<dbReference type="Gene3D" id="2.40.50.140">
    <property type="entry name" value="Nucleic acid-binding proteins"/>
    <property type="match status" value="1"/>
</dbReference>
<organism evidence="1 2">
    <name type="scientific">Amycolatopsis heterodermiae</name>
    <dbReference type="NCBI Taxonomy" id="3110235"/>
    <lineage>
        <taxon>Bacteria</taxon>
        <taxon>Bacillati</taxon>
        <taxon>Actinomycetota</taxon>
        <taxon>Actinomycetes</taxon>
        <taxon>Pseudonocardiales</taxon>
        <taxon>Pseudonocardiaceae</taxon>
        <taxon>Amycolatopsis</taxon>
    </lineage>
</organism>
<comment type="caution">
    <text evidence="1">The sequence shown here is derived from an EMBL/GenBank/DDBJ whole genome shotgun (WGS) entry which is preliminary data.</text>
</comment>
<evidence type="ECO:0000313" key="1">
    <source>
        <dbReference type="EMBL" id="MEA5363733.1"/>
    </source>
</evidence>
<reference evidence="1 2" key="1">
    <citation type="submission" date="2023-12" db="EMBL/GenBank/DDBJ databases">
        <title>Amycolatopsis sp. V23-08.</title>
        <authorList>
            <person name="Somphong A."/>
        </authorList>
    </citation>
    <scope>NUCLEOTIDE SEQUENCE [LARGE SCALE GENOMIC DNA]</scope>
    <source>
        <strain evidence="1 2">V23-08</strain>
    </source>
</reference>
<name>A0ABU5RBV0_9PSEU</name>